<feature type="chain" id="PRO_5035593393" description="Peptidase S1 domain-containing protein" evidence="6">
    <location>
        <begin position="19"/>
        <end position="375"/>
    </location>
</feature>
<dbReference type="PROSITE" id="PS50240">
    <property type="entry name" value="TRYPSIN_DOM"/>
    <property type="match status" value="1"/>
</dbReference>
<organism evidence="8">
    <name type="scientific">Oppiella nova</name>
    <dbReference type="NCBI Taxonomy" id="334625"/>
    <lineage>
        <taxon>Eukaryota</taxon>
        <taxon>Metazoa</taxon>
        <taxon>Ecdysozoa</taxon>
        <taxon>Arthropoda</taxon>
        <taxon>Chelicerata</taxon>
        <taxon>Arachnida</taxon>
        <taxon>Acari</taxon>
        <taxon>Acariformes</taxon>
        <taxon>Sarcoptiformes</taxon>
        <taxon>Oribatida</taxon>
        <taxon>Brachypylina</taxon>
        <taxon>Oppioidea</taxon>
        <taxon>Oppiidae</taxon>
        <taxon>Oppiella</taxon>
    </lineage>
</organism>
<feature type="signal peptide" evidence="6">
    <location>
        <begin position="1"/>
        <end position="18"/>
    </location>
</feature>
<proteinExistence type="predicted"/>
<feature type="domain" description="Peptidase S1" evidence="7">
    <location>
        <begin position="30"/>
        <end position="375"/>
    </location>
</feature>
<dbReference type="OrthoDB" id="6485138at2759"/>
<dbReference type="SUPFAM" id="SSF50494">
    <property type="entry name" value="Trypsin-like serine proteases"/>
    <property type="match status" value="2"/>
</dbReference>
<dbReference type="AlphaFoldDB" id="A0A7R9QQF7"/>
<dbReference type="EMBL" id="CAJPVJ010007488">
    <property type="protein sequence ID" value="CAG2171273.1"/>
    <property type="molecule type" value="Genomic_DNA"/>
</dbReference>
<dbReference type="GO" id="GO:0006508">
    <property type="term" value="P:proteolysis"/>
    <property type="evidence" value="ECO:0007669"/>
    <property type="project" value="UniProtKB-KW"/>
</dbReference>
<dbReference type="Pfam" id="PF00089">
    <property type="entry name" value="Trypsin"/>
    <property type="match status" value="2"/>
</dbReference>
<dbReference type="FunFam" id="2.40.10.10:FF:000068">
    <property type="entry name" value="transmembrane protease serine 2"/>
    <property type="match status" value="1"/>
</dbReference>
<dbReference type="PANTHER" id="PTHR24276">
    <property type="entry name" value="POLYSERASE-RELATED"/>
    <property type="match status" value="1"/>
</dbReference>
<dbReference type="InterPro" id="IPR043504">
    <property type="entry name" value="Peptidase_S1_PA_chymotrypsin"/>
</dbReference>
<evidence type="ECO:0000256" key="1">
    <source>
        <dbReference type="ARBA" id="ARBA00022670"/>
    </source>
</evidence>
<dbReference type="InterPro" id="IPR050430">
    <property type="entry name" value="Peptidase_S1"/>
</dbReference>
<dbReference type="GO" id="GO:0004252">
    <property type="term" value="F:serine-type endopeptidase activity"/>
    <property type="evidence" value="ECO:0007669"/>
    <property type="project" value="InterPro"/>
</dbReference>
<dbReference type="EMBL" id="OC922313">
    <property type="protein sequence ID" value="CAD7654086.1"/>
    <property type="molecule type" value="Genomic_DNA"/>
</dbReference>
<dbReference type="PROSITE" id="PS00134">
    <property type="entry name" value="TRYPSIN_HIS"/>
    <property type="match status" value="1"/>
</dbReference>
<gene>
    <name evidence="8" type="ORF">ONB1V03_LOCUS10736</name>
</gene>
<dbReference type="Proteomes" id="UP000728032">
    <property type="component" value="Unassembled WGS sequence"/>
</dbReference>
<evidence type="ECO:0000256" key="5">
    <source>
        <dbReference type="RuleBase" id="RU363034"/>
    </source>
</evidence>
<evidence type="ECO:0000256" key="6">
    <source>
        <dbReference type="SAM" id="SignalP"/>
    </source>
</evidence>
<name>A0A7R9QQF7_9ACAR</name>
<keyword evidence="3 5" id="KW-0720">Serine protease</keyword>
<sequence length="375" mass="40003">MKTIAALVLVLGLVGVDSAKLTTTLANGRVVGGVPATAGQAPWQVSIQVNGWFGWSHNCGGSLTGKRSVVTAAHCVEGYTKDTLKIQYGGLDRTALATENPIDTIFEHEQWNKESKFDYDYAVITLVNDIQSTSNVGTIELAQTTPAAGTAADLTGWGRTQGGASTLPTDLQYQRLSIVAAPDCNARYGTVEGYSAAQLTIKYDGLGRTSLKQSSTISKVDIHANWNSQTIDWDYCVLTLTNNIVKSSTVSTIELVQTAPPNNSPADLTGWGKTSGSTNNLPENLQYTPMNIVSREECNKIWQPAGQTVTDRMICAANAKASGCNGDSGGPLVVGGKLVGIVSWVYRGCPANTVQWPTAYADVANQYTWLSTRIQ</sequence>
<evidence type="ECO:0000256" key="4">
    <source>
        <dbReference type="ARBA" id="ARBA00023157"/>
    </source>
</evidence>
<dbReference type="CDD" id="cd00190">
    <property type="entry name" value="Tryp_SPc"/>
    <property type="match status" value="1"/>
</dbReference>
<dbReference type="FunFam" id="2.40.10.10:FF:000036">
    <property type="entry name" value="Trypsin beta"/>
    <property type="match status" value="1"/>
</dbReference>
<keyword evidence="2 5" id="KW-0378">Hydrolase</keyword>
<evidence type="ECO:0000313" key="9">
    <source>
        <dbReference type="Proteomes" id="UP000728032"/>
    </source>
</evidence>
<evidence type="ECO:0000259" key="7">
    <source>
        <dbReference type="PROSITE" id="PS50240"/>
    </source>
</evidence>
<reference evidence="8" key="1">
    <citation type="submission" date="2020-11" db="EMBL/GenBank/DDBJ databases">
        <authorList>
            <person name="Tran Van P."/>
        </authorList>
    </citation>
    <scope>NUCLEOTIDE SEQUENCE</scope>
</reference>
<dbReference type="InterPro" id="IPR009003">
    <property type="entry name" value="Peptidase_S1_PA"/>
</dbReference>
<dbReference type="InterPro" id="IPR001254">
    <property type="entry name" value="Trypsin_dom"/>
</dbReference>
<evidence type="ECO:0000313" key="8">
    <source>
        <dbReference type="EMBL" id="CAD7654086.1"/>
    </source>
</evidence>
<dbReference type="PROSITE" id="PS00135">
    <property type="entry name" value="TRYPSIN_SER"/>
    <property type="match status" value="1"/>
</dbReference>
<keyword evidence="1 5" id="KW-0645">Protease</keyword>
<dbReference type="Gene3D" id="2.40.10.10">
    <property type="entry name" value="Trypsin-like serine proteases"/>
    <property type="match status" value="3"/>
</dbReference>
<dbReference type="InterPro" id="IPR018114">
    <property type="entry name" value="TRYPSIN_HIS"/>
</dbReference>
<dbReference type="InterPro" id="IPR033116">
    <property type="entry name" value="TRYPSIN_SER"/>
</dbReference>
<keyword evidence="6" id="KW-0732">Signal</keyword>
<dbReference type="SMART" id="SM00020">
    <property type="entry name" value="Tryp_SPc"/>
    <property type="match status" value="1"/>
</dbReference>
<keyword evidence="9" id="KW-1185">Reference proteome</keyword>
<dbReference type="PANTHER" id="PTHR24276:SF91">
    <property type="entry name" value="AT26814P-RELATED"/>
    <property type="match status" value="1"/>
</dbReference>
<evidence type="ECO:0000256" key="2">
    <source>
        <dbReference type="ARBA" id="ARBA00022801"/>
    </source>
</evidence>
<evidence type="ECO:0000256" key="3">
    <source>
        <dbReference type="ARBA" id="ARBA00022825"/>
    </source>
</evidence>
<protein>
    <recommendedName>
        <fullName evidence="7">Peptidase S1 domain-containing protein</fullName>
    </recommendedName>
</protein>
<keyword evidence="4" id="KW-1015">Disulfide bond</keyword>
<accession>A0A7R9QQF7</accession>